<evidence type="ECO:0000256" key="3">
    <source>
        <dbReference type="ARBA" id="ARBA00012795"/>
    </source>
</evidence>
<comment type="catalytic activity">
    <reaction evidence="10 11">
        <text>uridine(44) in tRNA(Ser) + S-adenosyl-L-methionine = 2'-O-methyluridine(44) in tRNA(Ser) + S-adenosyl-L-homocysteine + H(+)</text>
        <dbReference type="Rhea" id="RHEA:43100"/>
        <dbReference type="Rhea" id="RHEA-COMP:10339"/>
        <dbReference type="Rhea" id="RHEA-COMP:10340"/>
        <dbReference type="ChEBI" id="CHEBI:15378"/>
        <dbReference type="ChEBI" id="CHEBI:57856"/>
        <dbReference type="ChEBI" id="CHEBI:59789"/>
        <dbReference type="ChEBI" id="CHEBI:65315"/>
        <dbReference type="ChEBI" id="CHEBI:74478"/>
        <dbReference type="EC" id="2.1.1.211"/>
    </reaction>
</comment>
<protein>
    <recommendedName>
        <fullName evidence="4 11">tRNA (uracil-O(2)-)-methyltransferase</fullName>
        <ecNumber evidence="3 11">2.1.1.211</ecNumber>
    </recommendedName>
</protein>
<keyword evidence="6 11" id="KW-0489">Methyltransferase</keyword>
<comment type="caution">
    <text evidence="12">The sequence shown here is derived from an EMBL/GenBank/DDBJ whole genome shotgun (WGS) entry which is preliminary data.</text>
</comment>
<sequence>MLKVPASSLGAEWVALCSIEARFSAGSFVRAAVDSCYSYPSDHGAATFDIVSDDSGPFEAHATRHDPTLQDFRCTRRIERVLHSPDTPIEQTYLFYIARVPSKPHDIALLVGTSYPGSCKRYTAFRMSQADSRLELLEAVPTTNDGTDDRKQIDEARKTAEMLLADLDRRARVLPEPSHSPFTICSANVEALCERLKDKHAWIIDAFPKRELAVKHLQEDAGLAAYTICLFDKLYGPGGQPEGGFVDIGCGSGLLVHILTQAGYRGFGLDAQRDTHWDLWQSFDGTSADLRQIELNLCSQFTCAAEELPAGAHLIGNHADKLTPWLPLLAAKSHASGFINVPCCPHTLDGSFIAQVHRMPASIPARMLYGYGKQGGMRLKASRSEAYQDYLCDLAWQCGWVSMRVTMPISALRNVALIGLSRTWHDAQLDNVDQVTQKLQ</sequence>
<dbReference type="AlphaFoldDB" id="G7E2D8"/>
<proteinExistence type="inferred from homology"/>
<name>G7E2D8_MIXOS</name>
<dbReference type="PANTHER" id="PTHR21210">
    <property type="entry name" value="TRNA (URACIL-O(2)-)-METHYLTRANSFERASE-RELATED"/>
    <property type="match status" value="1"/>
</dbReference>
<dbReference type="GO" id="GO:0005737">
    <property type="term" value="C:cytoplasm"/>
    <property type="evidence" value="ECO:0007669"/>
    <property type="project" value="UniProtKB-SubCell"/>
</dbReference>
<dbReference type="eggNOG" id="KOG3790">
    <property type="taxonomic scope" value="Eukaryota"/>
</dbReference>
<evidence type="ECO:0000313" key="12">
    <source>
        <dbReference type="EMBL" id="GAA96998.1"/>
    </source>
</evidence>
<dbReference type="InParanoid" id="G7E2D8"/>
<gene>
    <name evidence="12" type="primary">Mo03672</name>
    <name evidence="12" type="ORF">E5Q_03672</name>
</gene>
<keyword evidence="13" id="KW-1185">Reference proteome</keyword>
<evidence type="ECO:0000256" key="9">
    <source>
        <dbReference type="ARBA" id="ARBA00022694"/>
    </source>
</evidence>
<evidence type="ECO:0000256" key="10">
    <source>
        <dbReference type="ARBA" id="ARBA00047957"/>
    </source>
</evidence>
<reference evidence="12 13" key="1">
    <citation type="journal article" date="2011" name="J. Gen. Appl. Microbiol.">
        <title>Draft genome sequencing of the enigmatic basidiomycete Mixia osmundae.</title>
        <authorList>
            <person name="Nishida H."/>
            <person name="Nagatsuka Y."/>
            <person name="Sugiyama J."/>
        </authorList>
    </citation>
    <scope>NUCLEOTIDE SEQUENCE [LARGE SCALE GENOMIC DNA]</scope>
    <source>
        <strain evidence="13">CBS 9802 / IAM 14324 / JCM 22182 / KY 12970</strain>
    </source>
</reference>
<keyword evidence="5 11" id="KW-0963">Cytoplasm</keyword>
<dbReference type="GO" id="GO:0141101">
    <property type="term" value="F:tRNA(Ser) (uridine(44)-2'-O-)-methyltransferase activity"/>
    <property type="evidence" value="ECO:0007669"/>
    <property type="project" value="UniProtKB-EC"/>
</dbReference>
<comment type="similarity">
    <text evidence="2 11">Belongs to the TRM44 family.</text>
</comment>
<dbReference type="Proteomes" id="UP000009131">
    <property type="component" value="Unassembled WGS sequence"/>
</dbReference>
<keyword evidence="7 11" id="KW-0808">Transferase</keyword>
<evidence type="ECO:0000256" key="1">
    <source>
        <dbReference type="ARBA" id="ARBA00004496"/>
    </source>
</evidence>
<evidence type="ECO:0000256" key="6">
    <source>
        <dbReference type="ARBA" id="ARBA00022603"/>
    </source>
</evidence>
<dbReference type="EMBL" id="BABT02000110">
    <property type="protein sequence ID" value="GAA96998.1"/>
    <property type="molecule type" value="Genomic_DNA"/>
</dbReference>
<evidence type="ECO:0000313" key="13">
    <source>
        <dbReference type="Proteomes" id="UP000009131"/>
    </source>
</evidence>
<evidence type="ECO:0000256" key="2">
    <source>
        <dbReference type="ARBA" id="ARBA00009056"/>
    </source>
</evidence>
<dbReference type="PANTHER" id="PTHR21210:SF0">
    <property type="entry name" value="TRNA (URACIL-O(2)-)-METHYLTRANSFERASE-RELATED"/>
    <property type="match status" value="1"/>
</dbReference>
<organism evidence="12 13">
    <name type="scientific">Mixia osmundae (strain CBS 9802 / IAM 14324 / JCM 22182 / KY 12970)</name>
    <dbReference type="NCBI Taxonomy" id="764103"/>
    <lineage>
        <taxon>Eukaryota</taxon>
        <taxon>Fungi</taxon>
        <taxon>Dikarya</taxon>
        <taxon>Basidiomycota</taxon>
        <taxon>Pucciniomycotina</taxon>
        <taxon>Mixiomycetes</taxon>
        <taxon>Mixiales</taxon>
        <taxon>Mixiaceae</taxon>
        <taxon>Mixia</taxon>
    </lineage>
</organism>
<evidence type="ECO:0000256" key="11">
    <source>
        <dbReference type="RuleBase" id="RU368004"/>
    </source>
</evidence>
<dbReference type="InterPro" id="IPR011671">
    <property type="entry name" value="tRNA_uracil_MeTrfase"/>
</dbReference>
<evidence type="ECO:0000256" key="4">
    <source>
        <dbReference type="ARBA" id="ARBA00017788"/>
    </source>
</evidence>
<comment type="function">
    <text evidence="11">Adenosyl-L-methionine (AdoMet)-dependent tRNA (uracil-O(2)-)-methyltransferase.</text>
</comment>
<evidence type="ECO:0000256" key="7">
    <source>
        <dbReference type="ARBA" id="ARBA00022679"/>
    </source>
</evidence>
<keyword evidence="8 11" id="KW-0949">S-adenosyl-L-methionine</keyword>
<evidence type="ECO:0000256" key="8">
    <source>
        <dbReference type="ARBA" id="ARBA00022691"/>
    </source>
</evidence>
<dbReference type="OrthoDB" id="10047021at2759"/>
<dbReference type="RefSeq" id="XP_014565438.1">
    <property type="nucleotide sequence ID" value="XM_014709952.1"/>
</dbReference>
<dbReference type="EC" id="2.1.1.211" evidence="3 11"/>
<dbReference type="GO" id="GO:0030488">
    <property type="term" value="P:tRNA methylation"/>
    <property type="evidence" value="ECO:0007669"/>
    <property type="project" value="UniProtKB-UniRule"/>
</dbReference>
<evidence type="ECO:0000256" key="5">
    <source>
        <dbReference type="ARBA" id="ARBA00022490"/>
    </source>
</evidence>
<comment type="subcellular location">
    <subcellularLocation>
        <location evidence="1 11">Cytoplasm</location>
    </subcellularLocation>
</comment>
<reference evidence="12 13" key="2">
    <citation type="journal article" date="2012" name="Open Biol.">
        <title>Characteristics of nucleosomes and linker DNA regions on the genome of the basidiomycete Mixia osmundae revealed by mono- and dinucleosome mapping.</title>
        <authorList>
            <person name="Nishida H."/>
            <person name="Kondo S."/>
            <person name="Matsumoto T."/>
            <person name="Suzuki Y."/>
            <person name="Yoshikawa H."/>
            <person name="Taylor T.D."/>
            <person name="Sugiyama J."/>
        </authorList>
    </citation>
    <scope>NUCLEOTIDE SEQUENCE [LARGE SCALE GENOMIC DNA]</scope>
    <source>
        <strain evidence="13">CBS 9802 / IAM 14324 / JCM 22182 / KY 12970</strain>
    </source>
</reference>
<dbReference type="STRING" id="764103.G7E2D8"/>
<accession>G7E2D8</accession>
<keyword evidence="9 11" id="KW-0819">tRNA processing</keyword>
<dbReference type="Pfam" id="PF07757">
    <property type="entry name" value="AdoMet_MTase"/>
    <property type="match status" value="1"/>
</dbReference>
<dbReference type="HOGENOM" id="CLU_622687_0_0_1"/>